<dbReference type="InterPro" id="IPR027417">
    <property type="entry name" value="P-loop_NTPase"/>
</dbReference>
<sequence>MIDDEVARLASDVVTQANRAAGLLEAHKASAAKNAAIARSQAAKVREAANTELLQSLRNTLGRAREAALGNVTALAPGALGARWDEVEALRQDVDVLGAAEYVRCGSLLLRQQGASPTEVPLILPFLDQGNIRIVAGSDRRDAVTGAVQEIVLRSLLGTGAGQLSLLTFDPKLSASLALFTPLRQASEEVVKQALSTADELRVLLEGLTRDVRRISDMYGGAPTTLGEFRRSTGQPIEHYQVVTVLDYPTGFDERLNTLLLTLMRTGPNCGISFIVHHDQSAPIPDGVDVAALTSLATSVDLNAAAFPLAEGYQVRAGSAPSSAIVEPALAKLTTSIRKAAAPRIDFLDLQPDPHAYWSERSADRITATIGRIGHHPIQITLGDEVEQKHNVLVTGAVGQGKSNLLMALIHSWAMNYSPEELELYLLDFKDGVSLYPLAAHGTNADWLPHAKVLGLESDRPFGLAVLEHLVGEFERRSRIIKPYGDNIARYRAEQPHGTMPRIVAVIDEFQVLFEEDDDTTSAAVLALERLAKRGRAYGIHLVLASQTLSGITALLAKQDGIFGQFPIRLALHNSAAESRVALSQNNTEAARLRYRGELIVNKDFGEVDANQRGVVAFADPDKLREARSVLVKRTHGGPIPAVFNGAVPANLAEHLVHDNTTEAPTALLGVGIDVNARVYSVPFDDASGRHLSILGTGKRVDGSVGNPAADALQAAAASLAWSTPSGTARFIILNLLAPSDPSQQIVQDLHELVEQLGHESRVVNAKEVIAELAHLEEEVASRRGSSPDTKIYVIGFGLDRLQQARVLNFETGTTPVDGLIAVWKDGAPLGVHLLGWWSNVRIYNDHVGFDAQGLIDTIMVFKIPTDAAIDVFGPFFTWHSPDNRAAVRDVAQETTPDVVVPFSDTSTGALSALMDAQGR</sequence>
<keyword evidence="2 3" id="KW-0067">ATP-binding</keyword>
<dbReference type="EMBL" id="SCKX01000001">
    <property type="protein sequence ID" value="RWZ78515.1"/>
    <property type="molecule type" value="Genomic_DNA"/>
</dbReference>
<evidence type="ECO:0000256" key="2">
    <source>
        <dbReference type="ARBA" id="ARBA00022840"/>
    </source>
</evidence>
<reference evidence="5" key="1">
    <citation type="submission" date="2019-01" db="EMBL/GenBank/DDBJ databases">
        <title>Genomic signatures and co-occurrence patterns of the ultra-small Saccharimodia (Patescibacteria phylum) suggest a symbiotic lifestyle.</title>
        <authorList>
            <person name="Lemos L."/>
            <person name="Medeiros J."/>
            <person name="Andreote F."/>
            <person name="Fernandes G."/>
            <person name="Varani A."/>
            <person name="Oliveira G."/>
            <person name="Pylro V."/>
        </authorList>
    </citation>
    <scope>NUCLEOTIDE SEQUENCE [LARGE SCALE GENOMIC DNA]</scope>
    <source>
        <strain evidence="5">AMD02</strain>
    </source>
</reference>
<evidence type="ECO:0000259" key="4">
    <source>
        <dbReference type="PROSITE" id="PS50901"/>
    </source>
</evidence>
<comment type="caution">
    <text evidence="5">The sequence shown here is derived from an EMBL/GenBank/DDBJ whole genome shotgun (WGS) entry which is preliminary data.</text>
</comment>
<dbReference type="GO" id="GO:0003677">
    <property type="term" value="F:DNA binding"/>
    <property type="evidence" value="ECO:0007669"/>
    <property type="project" value="InterPro"/>
</dbReference>
<gene>
    <name evidence="5" type="ORF">EOT05_02060</name>
</gene>
<feature type="domain" description="FtsK" evidence="4">
    <location>
        <begin position="375"/>
        <end position="581"/>
    </location>
</feature>
<dbReference type="InterPro" id="IPR050206">
    <property type="entry name" value="FtsK/SpoIIIE/SftA"/>
</dbReference>
<dbReference type="PANTHER" id="PTHR22683">
    <property type="entry name" value="SPORULATION PROTEIN RELATED"/>
    <property type="match status" value="1"/>
</dbReference>
<dbReference type="Pfam" id="PF01580">
    <property type="entry name" value="FtsK_SpoIIIE"/>
    <property type="match status" value="1"/>
</dbReference>
<dbReference type="Proteomes" id="UP000289257">
    <property type="component" value="Unassembled WGS sequence"/>
</dbReference>
<keyword evidence="1 3" id="KW-0547">Nucleotide-binding</keyword>
<feature type="binding site" evidence="3">
    <location>
        <begin position="396"/>
        <end position="403"/>
    </location>
    <ligand>
        <name>ATP</name>
        <dbReference type="ChEBI" id="CHEBI:30616"/>
    </ligand>
</feature>
<dbReference type="SUPFAM" id="SSF52540">
    <property type="entry name" value="P-loop containing nucleoside triphosphate hydrolases"/>
    <property type="match status" value="1"/>
</dbReference>
<dbReference type="AlphaFoldDB" id="A0A4Q0AH68"/>
<proteinExistence type="predicted"/>
<organism evidence="5 6">
    <name type="scientific">Candidatus Microsaccharimonas sossegonensis</name>
    <dbReference type="NCBI Taxonomy" id="2506948"/>
    <lineage>
        <taxon>Bacteria</taxon>
        <taxon>Candidatus Saccharimonadota</taxon>
        <taxon>Candidatus Saccharimonadia</taxon>
        <taxon>Candidatus Saccharimonadales</taxon>
        <taxon>Candidatus Saccharimonadaceae</taxon>
        <taxon>Candidatus Microsaccharimonas</taxon>
    </lineage>
</organism>
<dbReference type="PROSITE" id="PS50901">
    <property type="entry name" value="FTSK"/>
    <property type="match status" value="1"/>
</dbReference>
<dbReference type="Gene3D" id="3.40.50.300">
    <property type="entry name" value="P-loop containing nucleotide triphosphate hydrolases"/>
    <property type="match status" value="1"/>
</dbReference>
<accession>A0A4Q0AH68</accession>
<dbReference type="GO" id="GO:0005524">
    <property type="term" value="F:ATP binding"/>
    <property type="evidence" value="ECO:0007669"/>
    <property type="project" value="UniProtKB-UniRule"/>
</dbReference>
<evidence type="ECO:0000256" key="1">
    <source>
        <dbReference type="ARBA" id="ARBA00022741"/>
    </source>
</evidence>
<keyword evidence="6" id="KW-1185">Reference proteome</keyword>
<dbReference type="InterPro" id="IPR002543">
    <property type="entry name" value="FtsK_dom"/>
</dbReference>
<dbReference type="PANTHER" id="PTHR22683:SF41">
    <property type="entry name" value="DNA TRANSLOCASE FTSK"/>
    <property type="match status" value="1"/>
</dbReference>
<protein>
    <recommendedName>
        <fullName evidence="4">FtsK domain-containing protein</fullName>
    </recommendedName>
</protein>
<evidence type="ECO:0000256" key="3">
    <source>
        <dbReference type="PROSITE-ProRule" id="PRU00289"/>
    </source>
</evidence>
<name>A0A4Q0AH68_9BACT</name>
<dbReference type="CDD" id="cd01127">
    <property type="entry name" value="TrwB_TraG_TraD_VirD4"/>
    <property type="match status" value="1"/>
</dbReference>
<evidence type="ECO:0000313" key="6">
    <source>
        <dbReference type="Proteomes" id="UP000289257"/>
    </source>
</evidence>
<evidence type="ECO:0000313" key="5">
    <source>
        <dbReference type="EMBL" id="RWZ78515.1"/>
    </source>
</evidence>